<dbReference type="Pfam" id="PF00581">
    <property type="entry name" value="Rhodanese"/>
    <property type="match status" value="2"/>
</dbReference>
<keyword evidence="4" id="KW-0677">Repeat</keyword>
<accession>A0A8J3A459</accession>
<keyword evidence="2" id="KW-0963">Cytoplasm</keyword>
<keyword evidence="3 12" id="KW-0808">Transferase</keyword>
<evidence type="ECO:0000256" key="2">
    <source>
        <dbReference type="ARBA" id="ARBA00022490"/>
    </source>
</evidence>
<dbReference type="FunFam" id="3.40.250.10:FF:000001">
    <property type="entry name" value="Sulfurtransferase"/>
    <property type="match status" value="1"/>
</dbReference>
<evidence type="ECO:0000256" key="1">
    <source>
        <dbReference type="ARBA" id="ARBA00004496"/>
    </source>
</evidence>
<dbReference type="GO" id="GO:0005737">
    <property type="term" value="C:cytoplasm"/>
    <property type="evidence" value="ECO:0007669"/>
    <property type="project" value="UniProtKB-SubCell"/>
</dbReference>
<dbReference type="PROSITE" id="PS00380">
    <property type="entry name" value="RHODANESE_1"/>
    <property type="match status" value="1"/>
</dbReference>
<dbReference type="SUPFAM" id="SSF52821">
    <property type="entry name" value="Rhodanese/Cell cycle control phosphatase"/>
    <property type="match status" value="2"/>
</dbReference>
<organism evidence="11 13">
    <name type="scientific">Aquisalinus luteolus</name>
    <dbReference type="NCBI Taxonomy" id="1566827"/>
    <lineage>
        <taxon>Bacteria</taxon>
        <taxon>Pseudomonadati</taxon>
        <taxon>Pseudomonadota</taxon>
        <taxon>Alphaproteobacteria</taxon>
        <taxon>Parvularculales</taxon>
        <taxon>Parvularculaceae</taxon>
        <taxon>Aquisalinus</taxon>
    </lineage>
</organism>
<dbReference type="FunFam" id="3.40.250.10:FF:000015">
    <property type="entry name" value="Sulfurtransferase"/>
    <property type="match status" value="1"/>
</dbReference>
<name>A0A8J3A459_9PROT</name>
<dbReference type="CDD" id="cd01449">
    <property type="entry name" value="TST_Repeat_2"/>
    <property type="match status" value="1"/>
</dbReference>
<feature type="domain" description="Rhodanese" evidence="10">
    <location>
        <begin position="22"/>
        <end position="139"/>
    </location>
</feature>
<dbReference type="PANTHER" id="PTHR11364">
    <property type="entry name" value="THIOSULFATE SULFERTANSFERASE"/>
    <property type="match status" value="1"/>
</dbReference>
<dbReference type="AlphaFoldDB" id="A0A8J3A459"/>
<keyword evidence="14" id="KW-1185">Reference proteome</keyword>
<gene>
    <name evidence="11" type="primary">sseA</name>
    <name evidence="12" type="ORF">FF098_001585</name>
    <name evidence="11" type="ORF">GCM10011355_03200</name>
</gene>
<dbReference type="GO" id="GO:0004792">
    <property type="term" value="F:thiosulfate-cyanide sulfurtransferase activity"/>
    <property type="evidence" value="ECO:0007669"/>
    <property type="project" value="InterPro"/>
</dbReference>
<dbReference type="RefSeq" id="WP_155136418.1">
    <property type="nucleotide sequence ID" value="NZ_BMGZ01000001.1"/>
</dbReference>
<dbReference type="EMBL" id="BMGZ01000001">
    <property type="protein sequence ID" value="GGH92815.1"/>
    <property type="molecule type" value="Genomic_DNA"/>
</dbReference>
<evidence type="ECO:0000313" key="14">
    <source>
        <dbReference type="Proteomes" id="UP000818603"/>
    </source>
</evidence>
<feature type="region of interest" description="Disordered" evidence="9">
    <location>
        <begin position="181"/>
        <end position="200"/>
    </location>
</feature>
<evidence type="ECO:0000256" key="3">
    <source>
        <dbReference type="ARBA" id="ARBA00022679"/>
    </source>
</evidence>
<reference evidence="11" key="3">
    <citation type="submission" date="2020-09" db="EMBL/GenBank/DDBJ databases">
        <authorList>
            <person name="Sun Q."/>
            <person name="Zhou Y."/>
        </authorList>
    </citation>
    <scope>NUCLEOTIDE SEQUENCE</scope>
    <source>
        <strain evidence="11">CGMCC 1.14984</strain>
    </source>
</reference>
<sequence length="285" mass="30461">MSASLDYPELFVSPDWLAANLGRGDVKIVDGSWHMPSAGRDARAEFKAGHIPGAVFFDIDRVADTSLPLPHMLPEPEMFADAAGAMGISEDDTIIIYDSVGLFSAARVWWTFSIMGAENVRILEGGLPAWKAAGFEVTDATPLTKPANFHPVFNARHVLDLADMRHEIAKGDALILDARPRGRFEGRDPEPREGLPSGHMPGAVSLPASDLIENGALVSRNKLDLLFAATGVAGRKPVITTCGSGVTAAIISLALAAVGHDNRALYDGSWTEWAGHKDSEIVKAE</sequence>
<dbReference type="Proteomes" id="UP000818603">
    <property type="component" value="Unassembled WGS sequence"/>
</dbReference>
<dbReference type="GO" id="GO:0016784">
    <property type="term" value="F:3-mercaptopyruvate sulfurtransferase activity"/>
    <property type="evidence" value="ECO:0007669"/>
    <property type="project" value="UniProtKB-EC"/>
</dbReference>
<comment type="caution">
    <text evidence="11">The sequence shown here is derived from an EMBL/GenBank/DDBJ whole genome shotgun (WGS) entry which is preliminary data.</text>
</comment>
<evidence type="ECO:0000256" key="5">
    <source>
        <dbReference type="ARBA" id="ARBA00051793"/>
    </source>
</evidence>
<dbReference type="Proteomes" id="UP000621856">
    <property type="component" value="Unassembled WGS sequence"/>
</dbReference>
<reference evidence="11" key="1">
    <citation type="journal article" date="2014" name="Int. J. Syst. Evol. Microbiol.">
        <title>Complete genome sequence of Corynebacterium casei LMG S-19264T (=DSM 44701T), isolated from a smear-ripened cheese.</title>
        <authorList>
            <consortium name="US DOE Joint Genome Institute (JGI-PGF)"/>
            <person name="Walter F."/>
            <person name="Albersmeier A."/>
            <person name="Kalinowski J."/>
            <person name="Ruckert C."/>
        </authorList>
    </citation>
    <scope>NUCLEOTIDE SEQUENCE</scope>
    <source>
        <strain evidence="11">CGMCC 1.14984</strain>
    </source>
</reference>
<dbReference type="InterPro" id="IPR001763">
    <property type="entry name" value="Rhodanese-like_dom"/>
</dbReference>
<dbReference type="InterPro" id="IPR001307">
    <property type="entry name" value="Thiosulphate_STrfase_CS"/>
</dbReference>
<evidence type="ECO:0000256" key="8">
    <source>
        <dbReference type="ARBA" id="ARBA00078354"/>
    </source>
</evidence>
<dbReference type="NCBIfam" id="NF008557">
    <property type="entry name" value="PRK11493.1"/>
    <property type="match status" value="1"/>
</dbReference>
<dbReference type="EMBL" id="VCJR02000001">
    <property type="protein sequence ID" value="NHK26596.1"/>
    <property type="molecule type" value="Genomic_DNA"/>
</dbReference>
<evidence type="ECO:0000313" key="13">
    <source>
        <dbReference type="Proteomes" id="UP000621856"/>
    </source>
</evidence>
<evidence type="ECO:0000313" key="12">
    <source>
        <dbReference type="EMBL" id="NHK26596.1"/>
    </source>
</evidence>
<comment type="catalytic activity">
    <reaction evidence="5">
        <text>2-oxo-3-sulfanylpropanoate + [thioredoxin]-dithiol = [thioredoxin]-disulfide + hydrogen sulfide + pyruvate + H(+)</text>
        <dbReference type="Rhea" id="RHEA:21740"/>
        <dbReference type="Rhea" id="RHEA-COMP:10698"/>
        <dbReference type="Rhea" id="RHEA-COMP:10700"/>
        <dbReference type="ChEBI" id="CHEBI:15361"/>
        <dbReference type="ChEBI" id="CHEBI:15378"/>
        <dbReference type="ChEBI" id="CHEBI:29919"/>
        <dbReference type="ChEBI" id="CHEBI:29950"/>
        <dbReference type="ChEBI" id="CHEBI:50058"/>
        <dbReference type="ChEBI" id="CHEBI:57678"/>
        <dbReference type="EC" id="2.8.1.2"/>
    </reaction>
    <physiologicalReaction direction="left-to-right" evidence="5">
        <dbReference type="Rhea" id="RHEA:21741"/>
    </physiologicalReaction>
</comment>
<proteinExistence type="predicted"/>
<evidence type="ECO:0000256" key="4">
    <source>
        <dbReference type="ARBA" id="ARBA00022737"/>
    </source>
</evidence>
<feature type="compositionally biased region" description="Basic and acidic residues" evidence="9">
    <location>
        <begin position="181"/>
        <end position="193"/>
    </location>
</feature>
<dbReference type="PROSITE" id="PS50206">
    <property type="entry name" value="RHODANESE_3"/>
    <property type="match status" value="2"/>
</dbReference>
<dbReference type="InterPro" id="IPR036873">
    <property type="entry name" value="Rhodanese-like_dom_sf"/>
</dbReference>
<reference evidence="12 14" key="2">
    <citation type="submission" date="2020-02" db="EMBL/GenBank/DDBJ databases">
        <title>Genome sequence of Parvularcula flava strain NH6-79.</title>
        <authorList>
            <person name="Abdul Karim M.H."/>
            <person name="Lam M.Q."/>
            <person name="Chen S.J."/>
            <person name="Yahya A."/>
            <person name="Shahir S."/>
            <person name="Shamsir M.S."/>
            <person name="Chong C.S."/>
        </authorList>
    </citation>
    <scope>NUCLEOTIDE SEQUENCE [LARGE SCALE GENOMIC DNA]</scope>
    <source>
        <strain evidence="12 14">NH6-79</strain>
    </source>
</reference>
<dbReference type="Gene3D" id="3.40.250.10">
    <property type="entry name" value="Rhodanese-like domain"/>
    <property type="match status" value="2"/>
</dbReference>
<dbReference type="InterPro" id="IPR045078">
    <property type="entry name" value="TST/MPST-like"/>
</dbReference>
<dbReference type="CDD" id="cd01448">
    <property type="entry name" value="TST_Repeat_1"/>
    <property type="match status" value="1"/>
</dbReference>
<comment type="subcellular location">
    <subcellularLocation>
        <location evidence="1">Cytoplasm</location>
    </subcellularLocation>
</comment>
<feature type="domain" description="Rhodanese" evidence="10">
    <location>
        <begin position="169"/>
        <end position="282"/>
    </location>
</feature>
<evidence type="ECO:0000259" key="10">
    <source>
        <dbReference type="PROSITE" id="PS50206"/>
    </source>
</evidence>
<evidence type="ECO:0000256" key="6">
    <source>
        <dbReference type="ARBA" id="ARBA00066832"/>
    </source>
</evidence>
<protein>
    <recommendedName>
        <fullName evidence="7">3-mercaptopyruvate sulfurtransferase</fullName>
        <ecNumber evidence="6">2.8.1.2</ecNumber>
    </recommendedName>
    <alternativeName>
        <fullName evidence="8">Rhodanese-like protein</fullName>
    </alternativeName>
</protein>
<evidence type="ECO:0000313" key="11">
    <source>
        <dbReference type="EMBL" id="GGH92815.1"/>
    </source>
</evidence>
<dbReference type="SMART" id="SM00450">
    <property type="entry name" value="RHOD"/>
    <property type="match status" value="2"/>
</dbReference>
<evidence type="ECO:0000256" key="9">
    <source>
        <dbReference type="SAM" id="MobiDB-lite"/>
    </source>
</evidence>
<evidence type="ECO:0000256" key="7">
    <source>
        <dbReference type="ARBA" id="ARBA00070833"/>
    </source>
</evidence>
<dbReference type="PANTHER" id="PTHR11364:SF27">
    <property type="entry name" value="SULFURTRANSFERASE"/>
    <property type="match status" value="1"/>
</dbReference>
<dbReference type="EC" id="2.8.1.2" evidence="6"/>